<organism evidence="7 8">
    <name type="scientific">Microbacterium faecale</name>
    <dbReference type="NCBI Taxonomy" id="1804630"/>
    <lineage>
        <taxon>Bacteria</taxon>
        <taxon>Bacillati</taxon>
        <taxon>Actinomycetota</taxon>
        <taxon>Actinomycetes</taxon>
        <taxon>Micrococcales</taxon>
        <taxon>Microbacteriaceae</taxon>
        <taxon>Microbacterium</taxon>
    </lineage>
</organism>
<keyword evidence="8" id="KW-1185">Reference proteome</keyword>
<dbReference type="InterPro" id="IPR015421">
    <property type="entry name" value="PyrdxlP-dep_Trfase_major"/>
</dbReference>
<dbReference type="Gene3D" id="3.40.640.10">
    <property type="entry name" value="Type I PLP-dependent aspartate aminotransferase-like (Major domain)"/>
    <property type="match status" value="1"/>
</dbReference>
<dbReference type="CDD" id="cd00609">
    <property type="entry name" value="AAT_like"/>
    <property type="match status" value="1"/>
</dbReference>
<proteinExistence type="inferred from homology"/>
<dbReference type="Pfam" id="PF00155">
    <property type="entry name" value="Aminotran_1_2"/>
    <property type="match status" value="1"/>
</dbReference>
<dbReference type="GO" id="GO:0003700">
    <property type="term" value="F:DNA-binding transcription factor activity"/>
    <property type="evidence" value="ECO:0007669"/>
    <property type="project" value="InterPro"/>
</dbReference>
<dbReference type="PRINTS" id="PR00035">
    <property type="entry name" value="HTHGNTR"/>
</dbReference>
<dbReference type="InterPro" id="IPR036388">
    <property type="entry name" value="WH-like_DNA-bd_sf"/>
</dbReference>
<evidence type="ECO:0000256" key="3">
    <source>
        <dbReference type="ARBA" id="ARBA00023015"/>
    </source>
</evidence>
<dbReference type="Proteomes" id="UP000633205">
    <property type="component" value="Unassembled WGS sequence"/>
</dbReference>
<dbReference type="InterPro" id="IPR036390">
    <property type="entry name" value="WH_DNA-bd_sf"/>
</dbReference>
<keyword evidence="5" id="KW-0804">Transcription</keyword>
<dbReference type="InterPro" id="IPR015424">
    <property type="entry name" value="PyrdxlP-dep_Trfase"/>
</dbReference>
<dbReference type="InterPro" id="IPR000524">
    <property type="entry name" value="Tscrpt_reg_HTH_GntR"/>
</dbReference>
<dbReference type="InterPro" id="IPR004839">
    <property type="entry name" value="Aminotransferase_I/II_large"/>
</dbReference>
<evidence type="ECO:0000256" key="5">
    <source>
        <dbReference type="ARBA" id="ARBA00023163"/>
    </source>
</evidence>
<dbReference type="Gene3D" id="1.10.10.10">
    <property type="entry name" value="Winged helix-like DNA-binding domain superfamily/Winged helix DNA-binding domain"/>
    <property type="match status" value="1"/>
</dbReference>
<sequence length="442" mass="46145">MSHSDTPSGISGATAADIAASARSAIERGELRPGDALPSVRALAEDLGVNRNTVVAAYRRLAGAGLAVGRGRAGTRVASLDSVAREGYADVAGAVDAAAGNPHPALIPDPTTVLAGVVGRPVLYGAPVVDPGLEQWAAERLAADLDVPADRMRITVTSGAADALDRLFTGLLAPGDAVAVEDPGFLTGIHTLRVGGYRGIPVPVDDEGMTRDGLERAIAAGARAIVCTPRAQNPTGASLSARRASALRELLADLPDIAVIEDDHFSLLSRAPYRSIIPAGHRRWALIRSVSKFLGPDMSIALVGSDPHTAERLGIRLRPGTAWVSHLLQRLALALLTDGEVRARIDAAADHYVARNAAFCRALATHGIRVVPSDGLNVWVPVTNAGRDVATRLRARGWLVRPGDEFRVASAAEPSHHLRVTAHHLADDAMARLASAIAESDA</sequence>
<accession>A0A917DH14</accession>
<evidence type="ECO:0000256" key="2">
    <source>
        <dbReference type="ARBA" id="ARBA00022898"/>
    </source>
</evidence>
<evidence type="ECO:0000256" key="4">
    <source>
        <dbReference type="ARBA" id="ARBA00023125"/>
    </source>
</evidence>
<dbReference type="Pfam" id="PF00392">
    <property type="entry name" value="GntR"/>
    <property type="match status" value="1"/>
</dbReference>
<evidence type="ECO:0000313" key="8">
    <source>
        <dbReference type="Proteomes" id="UP000633205"/>
    </source>
</evidence>
<dbReference type="SUPFAM" id="SSF46785">
    <property type="entry name" value="Winged helix' DNA-binding domain"/>
    <property type="match status" value="1"/>
</dbReference>
<dbReference type="CDD" id="cd07377">
    <property type="entry name" value="WHTH_GntR"/>
    <property type="match status" value="1"/>
</dbReference>
<keyword evidence="4" id="KW-0238">DNA-binding</keyword>
<gene>
    <name evidence="7" type="ORF">GCM10010915_18250</name>
</gene>
<dbReference type="PROSITE" id="PS50949">
    <property type="entry name" value="HTH_GNTR"/>
    <property type="match status" value="1"/>
</dbReference>
<protein>
    <submittedName>
        <fullName evidence="7">Transcriptional regulator PtsJ</fullName>
    </submittedName>
</protein>
<keyword evidence="3" id="KW-0805">Transcription regulation</keyword>
<dbReference type="AlphaFoldDB" id="A0A917DH14"/>
<feature type="domain" description="HTH gntR-type" evidence="6">
    <location>
        <begin position="12"/>
        <end position="80"/>
    </location>
</feature>
<dbReference type="GO" id="GO:0030170">
    <property type="term" value="F:pyridoxal phosphate binding"/>
    <property type="evidence" value="ECO:0007669"/>
    <property type="project" value="InterPro"/>
</dbReference>
<dbReference type="SMART" id="SM00345">
    <property type="entry name" value="HTH_GNTR"/>
    <property type="match status" value="1"/>
</dbReference>
<comment type="similarity">
    <text evidence="1">In the C-terminal section; belongs to the class-I pyridoxal-phosphate-dependent aminotransferase family.</text>
</comment>
<dbReference type="PANTHER" id="PTHR46577:SF1">
    <property type="entry name" value="HTH-TYPE TRANSCRIPTIONAL REGULATORY PROTEIN GABR"/>
    <property type="match status" value="1"/>
</dbReference>
<dbReference type="InterPro" id="IPR051446">
    <property type="entry name" value="HTH_trans_reg/aminotransferase"/>
</dbReference>
<dbReference type="SUPFAM" id="SSF53383">
    <property type="entry name" value="PLP-dependent transferases"/>
    <property type="match status" value="1"/>
</dbReference>
<dbReference type="Gene3D" id="3.90.1150.10">
    <property type="entry name" value="Aspartate Aminotransferase, domain 1"/>
    <property type="match status" value="1"/>
</dbReference>
<dbReference type="GO" id="GO:0003677">
    <property type="term" value="F:DNA binding"/>
    <property type="evidence" value="ECO:0007669"/>
    <property type="project" value="UniProtKB-KW"/>
</dbReference>
<name>A0A917DH14_9MICO</name>
<keyword evidence="2" id="KW-0663">Pyridoxal phosphate</keyword>
<evidence type="ECO:0000256" key="1">
    <source>
        <dbReference type="ARBA" id="ARBA00005384"/>
    </source>
</evidence>
<reference evidence="7" key="2">
    <citation type="submission" date="2020-09" db="EMBL/GenBank/DDBJ databases">
        <authorList>
            <person name="Sun Q."/>
            <person name="Zhou Y."/>
        </authorList>
    </citation>
    <scope>NUCLEOTIDE SEQUENCE</scope>
    <source>
        <strain evidence="7">CGMCC 1.15152</strain>
    </source>
</reference>
<dbReference type="EMBL" id="BMHO01000001">
    <property type="protein sequence ID" value="GGD37736.1"/>
    <property type="molecule type" value="Genomic_DNA"/>
</dbReference>
<dbReference type="PANTHER" id="PTHR46577">
    <property type="entry name" value="HTH-TYPE TRANSCRIPTIONAL REGULATORY PROTEIN GABR"/>
    <property type="match status" value="1"/>
</dbReference>
<evidence type="ECO:0000313" key="7">
    <source>
        <dbReference type="EMBL" id="GGD37736.1"/>
    </source>
</evidence>
<dbReference type="RefSeq" id="WP_188711944.1">
    <property type="nucleotide sequence ID" value="NZ_BMHO01000001.1"/>
</dbReference>
<evidence type="ECO:0000259" key="6">
    <source>
        <dbReference type="PROSITE" id="PS50949"/>
    </source>
</evidence>
<reference evidence="7" key="1">
    <citation type="journal article" date="2014" name="Int. J. Syst. Evol. Microbiol.">
        <title>Complete genome sequence of Corynebacterium casei LMG S-19264T (=DSM 44701T), isolated from a smear-ripened cheese.</title>
        <authorList>
            <consortium name="US DOE Joint Genome Institute (JGI-PGF)"/>
            <person name="Walter F."/>
            <person name="Albersmeier A."/>
            <person name="Kalinowski J."/>
            <person name="Ruckert C."/>
        </authorList>
    </citation>
    <scope>NUCLEOTIDE SEQUENCE</scope>
    <source>
        <strain evidence="7">CGMCC 1.15152</strain>
    </source>
</reference>
<dbReference type="InterPro" id="IPR015422">
    <property type="entry name" value="PyrdxlP-dep_Trfase_small"/>
</dbReference>
<comment type="caution">
    <text evidence="7">The sequence shown here is derived from an EMBL/GenBank/DDBJ whole genome shotgun (WGS) entry which is preliminary data.</text>
</comment>